<keyword evidence="1" id="KW-0812">Transmembrane</keyword>
<dbReference type="OrthoDB" id="529675at2759"/>
<evidence type="ECO:0000313" key="3">
    <source>
        <dbReference type="Proteomes" id="UP000747110"/>
    </source>
</evidence>
<evidence type="ECO:0000256" key="1">
    <source>
        <dbReference type="SAM" id="Phobius"/>
    </source>
</evidence>
<evidence type="ECO:0000313" key="2">
    <source>
        <dbReference type="EMBL" id="GIL86749.1"/>
    </source>
</evidence>
<keyword evidence="3" id="KW-1185">Reference proteome</keyword>
<dbReference type="EMBL" id="BNCP01000037">
    <property type="protein sequence ID" value="GIL86749.1"/>
    <property type="molecule type" value="Genomic_DNA"/>
</dbReference>
<sequence length="113" mass="12373">MTVSSNTFPLVIARFMLACPFLVASVTTLVLLQDTATAGYVTEQNIALISTLGDLGKQVPQMLYLLPVTLLTQQFWKEEHISLGLQQDALANFLKASGAGYFTPTGTRNFLEF</sequence>
<dbReference type="Proteomes" id="UP000747110">
    <property type="component" value="Unassembled WGS sequence"/>
</dbReference>
<feature type="transmembrane region" description="Helical" evidence="1">
    <location>
        <begin position="12"/>
        <end position="32"/>
    </location>
</feature>
<protein>
    <submittedName>
        <fullName evidence="2">Uncharacterized protein</fullName>
    </submittedName>
</protein>
<dbReference type="AlphaFoldDB" id="A0A8J4CR62"/>
<proteinExistence type="predicted"/>
<name>A0A8J4CR62_9CHLO</name>
<keyword evidence="1" id="KW-1133">Transmembrane helix</keyword>
<keyword evidence="1" id="KW-0472">Membrane</keyword>
<reference evidence="2" key="1">
    <citation type="journal article" date="2021" name="Proc. Natl. Acad. Sci. U.S.A.">
        <title>Three genomes in the algal genus Volvox reveal the fate of a haploid sex-determining region after a transition to homothallism.</title>
        <authorList>
            <person name="Yamamoto K."/>
            <person name="Hamaji T."/>
            <person name="Kawai-Toyooka H."/>
            <person name="Matsuzaki R."/>
            <person name="Takahashi F."/>
            <person name="Nishimura Y."/>
            <person name="Kawachi M."/>
            <person name="Noguchi H."/>
            <person name="Minakuchi Y."/>
            <person name="Umen J.G."/>
            <person name="Toyoda A."/>
            <person name="Nozaki H."/>
        </authorList>
    </citation>
    <scope>NUCLEOTIDE SEQUENCE</scope>
    <source>
        <strain evidence="2">NIES-3786</strain>
    </source>
</reference>
<gene>
    <name evidence="2" type="ORF">Vretifemale_14990</name>
</gene>
<comment type="caution">
    <text evidence="2">The sequence shown here is derived from an EMBL/GenBank/DDBJ whole genome shotgun (WGS) entry which is preliminary data.</text>
</comment>
<organism evidence="2 3">
    <name type="scientific">Volvox reticuliferus</name>
    <dbReference type="NCBI Taxonomy" id="1737510"/>
    <lineage>
        <taxon>Eukaryota</taxon>
        <taxon>Viridiplantae</taxon>
        <taxon>Chlorophyta</taxon>
        <taxon>core chlorophytes</taxon>
        <taxon>Chlorophyceae</taxon>
        <taxon>CS clade</taxon>
        <taxon>Chlamydomonadales</taxon>
        <taxon>Volvocaceae</taxon>
        <taxon>Volvox</taxon>
    </lineage>
</organism>
<accession>A0A8J4CR62</accession>